<protein>
    <submittedName>
        <fullName evidence="1">Uncharacterized protein</fullName>
    </submittedName>
</protein>
<sequence>MPSAVLIVSRHSQKSFATLVSAQLPHLIGYLELIAQTFDLHPCGEVHECRPVALVFACRGLGKPVACFASSLVSIEPSCAINTLRLNLQAKLRPFAAGRWPSQQGAVGLWVHRLPCFNRLAVSPRFFFLPSPTNSHLPRTYLSGLLPNSFRIILVSLLSRHTDGRDLLHRLR</sequence>
<evidence type="ECO:0000313" key="2">
    <source>
        <dbReference type="Proteomes" id="UP000800082"/>
    </source>
</evidence>
<organism evidence="1 2">
    <name type="scientific">Didymella exigua CBS 183.55</name>
    <dbReference type="NCBI Taxonomy" id="1150837"/>
    <lineage>
        <taxon>Eukaryota</taxon>
        <taxon>Fungi</taxon>
        <taxon>Dikarya</taxon>
        <taxon>Ascomycota</taxon>
        <taxon>Pezizomycotina</taxon>
        <taxon>Dothideomycetes</taxon>
        <taxon>Pleosporomycetidae</taxon>
        <taxon>Pleosporales</taxon>
        <taxon>Pleosporineae</taxon>
        <taxon>Didymellaceae</taxon>
        <taxon>Didymella</taxon>
    </lineage>
</organism>
<dbReference type="RefSeq" id="XP_033451757.1">
    <property type="nucleotide sequence ID" value="XM_033589235.1"/>
</dbReference>
<proteinExistence type="predicted"/>
<dbReference type="AlphaFoldDB" id="A0A6A5RVA0"/>
<dbReference type="Proteomes" id="UP000800082">
    <property type="component" value="Unassembled WGS sequence"/>
</dbReference>
<accession>A0A6A5RVA0</accession>
<dbReference type="GeneID" id="54346882"/>
<name>A0A6A5RVA0_9PLEO</name>
<dbReference type="EMBL" id="ML978960">
    <property type="protein sequence ID" value="KAF1931509.1"/>
    <property type="molecule type" value="Genomic_DNA"/>
</dbReference>
<keyword evidence="2" id="KW-1185">Reference proteome</keyword>
<reference evidence="1" key="1">
    <citation type="journal article" date="2020" name="Stud. Mycol.">
        <title>101 Dothideomycetes genomes: a test case for predicting lifestyles and emergence of pathogens.</title>
        <authorList>
            <person name="Haridas S."/>
            <person name="Albert R."/>
            <person name="Binder M."/>
            <person name="Bloem J."/>
            <person name="Labutti K."/>
            <person name="Salamov A."/>
            <person name="Andreopoulos B."/>
            <person name="Baker S."/>
            <person name="Barry K."/>
            <person name="Bills G."/>
            <person name="Bluhm B."/>
            <person name="Cannon C."/>
            <person name="Castanera R."/>
            <person name="Culley D."/>
            <person name="Daum C."/>
            <person name="Ezra D."/>
            <person name="Gonzalez J."/>
            <person name="Henrissat B."/>
            <person name="Kuo A."/>
            <person name="Liang C."/>
            <person name="Lipzen A."/>
            <person name="Lutzoni F."/>
            <person name="Magnuson J."/>
            <person name="Mondo S."/>
            <person name="Nolan M."/>
            <person name="Ohm R."/>
            <person name="Pangilinan J."/>
            <person name="Park H.-J."/>
            <person name="Ramirez L."/>
            <person name="Alfaro M."/>
            <person name="Sun H."/>
            <person name="Tritt A."/>
            <person name="Yoshinaga Y."/>
            <person name="Zwiers L.-H."/>
            <person name="Turgeon B."/>
            <person name="Goodwin S."/>
            <person name="Spatafora J."/>
            <person name="Crous P."/>
            <person name="Grigoriev I."/>
        </authorList>
    </citation>
    <scope>NUCLEOTIDE SEQUENCE</scope>
    <source>
        <strain evidence="1">CBS 183.55</strain>
    </source>
</reference>
<evidence type="ECO:0000313" key="1">
    <source>
        <dbReference type="EMBL" id="KAF1931509.1"/>
    </source>
</evidence>
<gene>
    <name evidence="1" type="ORF">M421DRAFT_313924</name>
</gene>